<evidence type="ECO:0000313" key="1">
    <source>
        <dbReference type="EMBL" id="CAJ2508928.1"/>
    </source>
</evidence>
<dbReference type="InterPro" id="IPR029033">
    <property type="entry name" value="His_PPase_superfam"/>
</dbReference>
<proteinExistence type="predicted"/>
<organism evidence="1 2">
    <name type="scientific">Anthostomella pinea</name>
    <dbReference type="NCBI Taxonomy" id="933095"/>
    <lineage>
        <taxon>Eukaryota</taxon>
        <taxon>Fungi</taxon>
        <taxon>Dikarya</taxon>
        <taxon>Ascomycota</taxon>
        <taxon>Pezizomycotina</taxon>
        <taxon>Sordariomycetes</taxon>
        <taxon>Xylariomycetidae</taxon>
        <taxon>Xylariales</taxon>
        <taxon>Xylariaceae</taxon>
        <taxon>Anthostomella</taxon>
    </lineage>
</organism>
<dbReference type="SUPFAM" id="SSF53254">
    <property type="entry name" value="Phosphoglycerate mutase-like"/>
    <property type="match status" value="1"/>
</dbReference>
<keyword evidence="2" id="KW-1185">Reference proteome</keyword>
<protein>
    <submittedName>
        <fullName evidence="1">Uu.00g139540.m01.CDS01</fullName>
    </submittedName>
</protein>
<evidence type="ECO:0000313" key="2">
    <source>
        <dbReference type="Proteomes" id="UP001295740"/>
    </source>
</evidence>
<name>A0AAI8YL63_9PEZI</name>
<dbReference type="Pfam" id="PF00300">
    <property type="entry name" value="His_Phos_1"/>
    <property type="match status" value="1"/>
</dbReference>
<dbReference type="InterPro" id="IPR013078">
    <property type="entry name" value="His_Pase_superF_clade-1"/>
</dbReference>
<dbReference type="AlphaFoldDB" id="A0AAI8YL63"/>
<dbReference type="Proteomes" id="UP001295740">
    <property type="component" value="Unassembled WGS sequence"/>
</dbReference>
<dbReference type="CDD" id="cd07067">
    <property type="entry name" value="HP_PGM_like"/>
    <property type="match status" value="1"/>
</dbReference>
<dbReference type="GO" id="GO:0016791">
    <property type="term" value="F:phosphatase activity"/>
    <property type="evidence" value="ECO:0007669"/>
    <property type="project" value="TreeGrafter"/>
</dbReference>
<dbReference type="InterPro" id="IPR050275">
    <property type="entry name" value="PGM_Phosphatase"/>
</dbReference>
<dbReference type="EMBL" id="CAUWAG010000012">
    <property type="protein sequence ID" value="CAJ2508928.1"/>
    <property type="molecule type" value="Genomic_DNA"/>
</dbReference>
<gene>
    <name evidence="1" type="ORF">KHLLAP_LOCUS9396</name>
</gene>
<dbReference type="PANTHER" id="PTHR48100">
    <property type="entry name" value="BROAD-SPECIFICITY PHOSPHATASE YOR283W-RELATED"/>
    <property type="match status" value="1"/>
</dbReference>
<sequence>MTSTSSAAETNSANVYDFSCLTGFFVDHVEVAKVSPGSLVATQPGLGLLERSYETDTSPTDSRPQWTRFAAYVKHLNEVSPPTESYKVIYLVRHGLGVHNVAMSKYGSEAWKAKWSHMDGDGDGNVWADAQLVEEGIRQAQKLSQIWLDEAEKDKVALPESLYTSPLARCLHTTKLVFEPVMEVNKREFHPIVKELLRERLTDHTCDKRSSRSWIQQHYPEYIIEPGFEEDDTLWKPHPNTPESQEEHFARKQRLLDDIFEHDESQFISLTNHSYAITAILATVKAPKFRVCEGTIVPLFVKAVRTKDKTV</sequence>
<accession>A0AAI8YL63</accession>
<dbReference type="PANTHER" id="PTHR48100:SF1">
    <property type="entry name" value="HISTIDINE PHOSPHATASE FAMILY PROTEIN-RELATED"/>
    <property type="match status" value="1"/>
</dbReference>
<dbReference type="GO" id="GO:0005737">
    <property type="term" value="C:cytoplasm"/>
    <property type="evidence" value="ECO:0007669"/>
    <property type="project" value="TreeGrafter"/>
</dbReference>
<reference evidence="1" key="1">
    <citation type="submission" date="2023-10" db="EMBL/GenBank/DDBJ databases">
        <authorList>
            <person name="Hackl T."/>
        </authorList>
    </citation>
    <scope>NUCLEOTIDE SEQUENCE</scope>
</reference>
<dbReference type="SMART" id="SM00855">
    <property type="entry name" value="PGAM"/>
    <property type="match status" value="1"/>
</dbReference>
<dbReference type="Gene3D" id="3.40.50.1240">
    <property type="entry name" value="Phosphoglycerate mutase-like"/>
    <property type="match status" value="1"/>
</dbReference>
<comment type="caution">
    <text evidence="1">The sequence shown here is derived from an EMBL/GenBank/DDBJ whole genome shotgun (WGS) entry which is preliminary data.</text>
</comment>